<dbReference type="AlphaFoldDB" id="K3WG95"/>
<keyword evidence="2" id="KW-1185">Reference proteome</keyword>
<reference evidence="2" key="2">
    <citation type="submission" date="2010-04" db="EMBL/GenBank/DDBJ databases">
        <authorList>
            <person name="Buell R."/>
            <person name="Hamilton J."/>
            <person name="Hostetler J."/>
        </authorList>
    </citation>
    <scope>NUCLEOTIDE SEQUENCE [LARGE SCALE GENOMIC DNA]</scope>
    <source>
        <strain evidence="2">DAOM:BR144</strain>
    </source>
</reference>
<evidence type="ECO:0000313" key="2">
    <source>
        <dbReference type="Proteomes" id="UP000019132"/>
    </source>
</evidence>
<dbReference type="InterPro" id="IPR039145">
    <property type="entry name" value="Ribosomal_mL40_metazoa/plant"/>
</dbReference>
<dbReference type="PANTHER" id="PTHR13359:SF2">
    <property type="entry name" value="LARGE RIBOSOMAL SUBUNIT PROTEIN ML40"/>
    <property type="match status" value="1"/>
</dbReference>
<reference evidence="2" key="1">
    <citation type="journal article" date="2010" name="Genome Biol.">
        <title>Genome sequence of the necrotrophic plant pathogen Pythium ultimum reveals original pathogenicity mechanisms and effector repertoire.</title>
        <authorList>
            <person name="Levesque C.A."/>
            <person name="Brouwer H."/>
            <person name="Cano L."/>
            <person name="Hamilton J.P."/>
            <person name="Holt C."/>
            <person name="Huitema E."/>
            <person name="Raffaele S."/>
            <person name="Robideau G.P."/>
            <person name="Thines M."/>
            <person name="Win J."/>
            <person name="Zerillo M.M."/>
            <person name="Beakes G.W."/>
            <person name="Boore J.L."/>
            <person name="Busam D."/>
            <person name="Dumas B."/>
            <person name="Ferriera S."/>
            <person name="Fuerstenberg S.I."/>
            <person name="Gachon C.M."/>
            <person name="Gaulin E."/>
            <person name="Govers F."/>
            <person name="Grenville-Briggs L."/>
            <person name="Horner N."/>
            <person name="Hostetler J."/>
            <person name="Jiang R.H."/>
            <person name="Johnson J."/>
            <person name="Krajaejun T."/>
            <person name="Lin H."/>
            <person name="Meijer H.J."/>
            <person name="Moore B."/>
            <person name="Morris P."/>
            <person name="Phuntmart V."/>
            <person name="Puiu D."/>
            <person name="Shetty J."/>
            <person name="Stajich J.E."/>
            <person name="Tripathy S."/>
            <person name="Wawra S."/>
            <person name="van West P."/>
            <person name="Whitty B.R."/>
            <person name="Coutinho P.M."/>
            <person name="Henrissat B."/>
            <person name="Martin F."/>
            <person name="Thomas P.D."/>
            <person name="Tyler B.M."/>
            <person name="De Vries R.P."/>
            <person name="Kamoun S."/>
            <person name="Yandell M."/>
            <person name="Tisserat N."/>
            <person name="Buell C.R."/>
        </authorList>
    </citation>
    <scope>NUCLEOTIDE SEQUENCE</scope>
    <source>
        <strain evidence="2">DAOM:BR144</strain>
    </source>
</reference>
<dbReference type="EnsemblProtists" id="PYU1_T003986">
    <property type="protein sequence ID" value="PYU1_T003986"/>
    <property type="gene ID" value="PYU1_G003976"/>
</dbReference>
<dbReference type="PANTHER" id="PTHR13359">
    <property type="entry name" value="39S RIBOSOMAL PROTEIN L40, MITOCHONDRIAL"/>
    <property type="match status" value="1"/>
</dbReference>
<name>K3WG95_GLOUD</name>
<reference evidence="1" key="3">
    <citation type="submission" date="2015-02" db="UniProtKB">
        <authorList>
            <consortium name="EnsemblProtists"/>
        </authorList>
    </citation>
    <scope>IDENTIFICATION</scope>
    <source>
        <strain evidence="1">DAOM BR144</strain>
    </source>
</reference>
<dbReference type="VEuPathDB" id="FungiDB:PYU1_G003976"/>
<dbReference type="GO" id="GO:0005762">
    <property type="term" value="C:mitochondrial large ribosomal subunit"/>
    <property type="evidence" value="ECO:0007669"/>
    <property type="project" value="InterPro"/>
</dbReference>
<protein>
    <submittedName>
        <fullName evidence="1">Uncharacterized protein</fullName>
    </submittedName>
</protein>
<dbReference type="eggNOG" id="ENOG502S4VG">
    <property type="taxonomic scope" value="Eukaryota"/>
</dbReference>
<organism evidence="1 2">
    <name type="scientific">Globisporangium ultimum (strain ATCC 200006 / CBS 805.95 / DAOM BR144)</name>
    <name type="common">Pythium ultimum</name>
    <dbReference type="NCBI Taxonomy" id="431595"/>
    <lineage>
        <taxon>Eukaryota</taxon>
        <taxon>Sar</taxon>
        <taxon>Stramenopiles</taxon>
        <taxon>Oomycota</taxon>
        <taxon>Peronosporomycetes</taxon>
        <taxon>Pythiales</taxon>
        <taxon>Pythiaceae</taxon>
        <taxon>Globisporangium</taxon>
    </lineage>
</organism>
<proteinExistence type="predicted"/>
<accession>K3WG95</accession>
<sequence>MASMVVALRAVRPALVNNTRATQYVVSTRGFAATKGKKAAKKGSKKGGEDANFELMLRNVKGRYPEAEPWSEEDKARFQEIGRRFNVLSTIEHNHFMRDIQTKIDLKWEAINALPPHLQQEALELDLSPVPEERGFATWTPPIEGFRRYTDEDTE</sequence>
<dbReference type="EMBL" id="GL376567">
    <property type="status" value="NOT_ANNOTATED_CDS"/>
    <property type="molecule type" value="Genomic_DNA"/>
</dbReference>
<evidence type="ECO:0000313" key="1">
    <source>
        <dbReference type="EnsemblProtists" id="PYU1_T003986"/>
    </source>
</evidence>
<dbReference type="Proteomes" id="UP000019132">
    <property type="component" value="Unassembled WGS sequence"/>
</dbReference>
<dbReference type="HOGENOM" id="CLU_137091_0_0_1"/>
<dbReference type="InParanoid" id="K3WG95"/>
<dbReference type="OMA" id="HNHFMRD"/>